<dbReference type="AlphaFoldDB" id="R6IKK6"/>
<gene>
    <name evidence="1" type="ORF">BN533_00994</name>
</gene>
<dbReference type="HOGENOM" id="CLU_692329_0_0_9"/>
<reference evidence="1" key="1">
    <citation type="submission" date="2012-11" db="EMBL/GenBank/DDBJ databases">
        <title>Dependencies among metagenomic species, viruses, plasmids and units of genetic variation.</title>
        <authorList>
            <person name="Nielsen H.B."/>
            <person name="Almeida M."/>
            <person name="Juncker A.S."/>
            <person name="Rasmussen S."/>
            <person name="Li J."/>
            <person name="Sunagawa S."/>
            <person name="Plichta D."/>
            <person name="Gautier L."/>
            <person name="Le Chatelier E."/>
            <person name="Peletier E."/>
            <person name="Bonde I."/>
            <person name="Nielsen T."/>
            <person name="Manichanh C."/>
            <person name="Arumugam M."/>
            <person name="Batto J."/>
            <person name="Santos M.B.Q.D."/>
            <person name="Blom N."/>
            <person name="Borruel N."/>
            <person name="Burgdorf K.S."/>
            <person name="Boumezbeur F."/>
            <person name="Casellas F."/>
            <person name="Dore J."/>
            <person name="Guarner F."/>
            <person name="Hansen T."/>
            <person name="Hildebrand F."/>
            <person name="Kaas R.S."/>
            <person name="Kennedy S."/>
            <person name="Kristiansen K."/>
            <person name="Kultima J.R."/>
            <person name="Leonard P."/>
            <person name="Levenez F."/>
            <person name="Lund O."/>
            <person name="Moumen B."/>
            <person name="Le Paslier D."/>
            <person name="Pons N."/>
            <person name="Pedersen O."/>
            <person name="Prifti E."/>
            <person name="Qin J."/>
            <person name="Raes J."/>
            <person name="Tap J."/>
            <person name="Tims S."/>
            <person name="Ussery D.W."/>
            <person name="Yamada T."/>
            <person name="MetaHit consortium"/>
            <person name="Renault P."/>
            <person name="Sicheritz-Ponten T."/>
            <person name="Bork P."/>
            <person name="Wang J."/>
            <person name="Brunak S."/>
            <person name="Ehrlich S.D."/>
        </authorList>
    </citation>
    <scope>NUCLEOTIDE SEQUENCE [LARGE SCALE GENOMIC DNA]</scope>
</reference>
<sequence length="398" mass="44854">MHQPIFVNIFIFSYRLHRNVFNAAHAACRQINCCRYLRQASCFFCTSLGTFNILRRSRNIHASSCRYRAIVLHRGSYLPVGDLVSQPVQLILDKAGGTVGNAFSTGIGRRFQNNIAAAGVHNRRQSARQTRLHSAAAALYIYQISKIYHAGIQGCRLIDILIAINAYQDIRRPQVDLIRSIDLTQNSYRAAGVQRYLCRRIAQQLQLRFLRIVAACRQHVLHSRHLRRRRRHHMQCASIDNATAAYSHAILTQKVQIAADLIVFDSVHRTVDVDVAVNKIDQIIGLVIAVFTTKIHVGDLIGIQAKLLKNIDAGSVDDFFCLYVDNTAISRNICKLSTGNYLCRCHKRISKNTHGSNGRNDSLRQLRALFNCGLYLFCFQFLIAAPDPSLCAHGLAPF</sequence>
<organism evidence="1">
    <name type="scientific">Phascolarctobacterium faecium</name>
    <dbReference type="NCBI Taxonomy" id="33025"/>
    <lineage>
        <taxon>Bacteria</taxon>
        <taxon>Bacillati</taxon>
        <taxon>Bacillota</taxon>
        <taxon>Negativicutes</taxon>
        <taxon>Acidaminococcales</taxon>
        <taxon>Acidaminococcaceae</taxon>
        <taxon>Phascolarctobacterium</taxon>
    </lineage>
</organism>
<evidence type="ECO:0000313" key="1">
    <source>
        <dbReference type="EMBL" id="CDB45921.1"/>
    </source>
</evidence>
<protein>
    <submittedName>
        <fullName evidence="1">Uncharacterized protein</fullName>
    </submittedName>
</protein>
<comment type="caution">
    <text evidence="1">The sequence shown here is derived from an EMBL/GenBank/DDBJ whole genome shotgun (WGS) entry which is preliminary data.</text>
</comment>
<proteinExistence type="predicted"/>
<name>R6IKK6_9FIRM</name>
<dbReference type="EMBL" id="CBDS010000064">
    <property type="protein sequence ID" value="CDB45921.1"/>
    <property type="molecule type" value="Genomic_DNA"/>
</dbReference>
<accession>R6IKK6</accession>